<keyword evidence="2" id="KW-0812">Transmembrane</keyword>
<feature type="compositionally biased region" description="Basic and acidic residues" evidence="1">
    <location>
        <begin position="9"/>
        <end position="19"/>
    </location>
</feature>
<feature type="transmembrane region" description="Helical" evidence="2">
    <location>
        <begin position="38"/>
        <end position="59"/>
    </location>
</feature>
<name>A0A7Y8AMQ9_PSETO</name>
<dbReference type="EMBL" id="JACAQK010000005">
    <property type="protein sequence ID" value="NWD35305.1"/>
    <property type="molecule type" value="Genomic_DNA"/>
</dbReference>
<feature type="transmembrane region" description="Helical" evidence="2">
    <location>
        <begin position="65"/>
        <end position="81"/>
    </location>
</feature>
<evidence type="ECO:0000313" key="3">
    <source>
        <dbReference type="EMBL" id="NWD35305.1"/>
    </source>
</evidence>
<gene>
    <name evidence="3" type="ORF">HX787_05510</name>
</gene>
<accession>A0A7Y8AMQ9</accession>
<sequence length="104" mass="11369">MNENAEGPDSYHSRAKEAEAFVTSTKGPRPVANEVKDCILASTAAGLAAMTALAIAGVYGERFEYVTIIVAMSAGALRFFASRLEQREWQNAWTRRMEQTAPVD</sequence>
<evidence type="ECO:0000256" key="2">
    <source>
        <dbReference type="SAM" id="Phobius"/>
    </source>
</evidence>
<proteinExistence type="predicted"/>
<evidence type="ECO:0000256" key="1">
    <source>
        <dbReference type="SAM" id="MobiDB-lite"/>
    </source>
</evidence>
<comment type="caution">
    <text evidence="3">The sequence shown here is derived from an EMBL/GenBank/DDBJ whole genome shotgun (WGS) entry which is preliminary data.</text>
</comment>
<keyword evidence="2" id="KW-1133">Transmembrane helix</keyword>
<organism evidence="3 4">
    <name type="scientific">Pseudomonas tolaasii</name>
    <dbReference type="NCBI Taxonomy" id="29442"/>
    <lineage>
        <taxon>Bacteria</taxon>
        <taxon>Pseudomonadati</taxon>
        <taxon>Pseudomonadota</taxon>
        <taxon>Gammaproteobacteria</taxon>
        <taxon>Pseudomonadales</taxon>
        <taxon>Pseudomonadaceae</taxon>
        <taxon>Pseudomonas</taxon>
    </lineage>
</organism>
<reference evidence="3 4" key="1">
    <citation type="submission" date="2020-04" db="EMBL/GenBank/DDBJ databases">
        <title>Molecular characterization of pseudomonads from Agaricus bisporus reveal novel blotch 2 pathogens in Western Europe.</title>
        <authorList>
            <person name="Taparia T."/>
            <person name="Krijger M."/>
            <person name="Haynes E."/>
            <person name="Elpinstone J.G."/>
            <person name="Noble R."/>
            <person name="Van Der Wolf J."/>
        </authorList>
    </citation>
    <scope>NUCLEOTIDE SEQUENCE [LARGE SCALE GENOMIC DNA]</scope>
    <source>
        <strain evidence="3 4">IPO3746</strain>
    </source>
</reference>
<evidence type="ECO:0000313" key="4">
    <source>
        <dbReference type="Proteomes" id="UP000549134"/>
    </source>
</evidence>
<dbReference type="Proteomes" id="UP000549134">
    <property type="component" value="Unassembled WGS sequence"/>
</dbReference>
<protein>
    <submittedName>
        <fullName evidence="3">Uncharacterized protein</fullName>
    </submittedName>
</protein>
<keyword evidence="2" id="KW-0472">Membrane</keyword>
<dbReference type="AlphaFoldDB" id="A0A7Y8AMQ9"/>
<feature type="region of interest" description="Disordered" evidence="1">
    <location>
        <begin position="1"/>
        <end position="27"/>
    </location>
</feature>
<dbReference type="RefSeq" id="WP_177008029.1">
    <property type="nucleotide sequence ID" value="NZ_JACAQH010000038.1"/>
</dbReference>